<feature type="transmembrane region" description="Helical" evidence="1">
    <location>
        <begin position="6"/>
        <end position="22"/>
    </location>
</feature>
<feature type="transmembrane region" description="Helical" evidence="1">
    <location>
        <begin position="140"/>
        <end position="165"/>
    </location>
</feature>
<evidence type="ECO:0000256" key="1">
    <source>
        <dbReference type="SAM" id="Phobius"/>
    </source>
</evidence>
<gene>
    <name evidence="2" type="ORF">SAMN05216565_104352</name>
</gene>
<accession>A0A1H0UEV9</accession>
<keyword evidence="1" id="KW-0812">Transmembrane</keyword>
<feature type="transmembrane region" description="Helical" evidence="1">
    <location>
        <begin position="57"/>
        <end position="75"/>
    </location>
</feature>
<dbReference type="OrthoDB" id="9797976at2"/>
<feature type="transmembrane region" description="Helical" evidence="1">
    <location>
        <begin position="96"/>
        <end position="120"/>
    </location>
</feature>
<dbReference type="Proteomes" id="UP000199159">
    <property type="component" value="Unassembled WGS sequence"/>
</dbReference>
<reference evidence="3" key="1">
    <citation type="submission" date="2016-10" db="EMBL/GenBank/DDBJ databases">
        <authorList>
            <person name="Varghese N."/>
            <person name="Submissions S."/>
        </authorList>
    </citation>
    <scope>NUCLEOTIDE SEQUENCE [LARGE SCALE GENOMIC DNA]</scope>
    <source>
        <strain evidence="3">IBRC-M10078</strain>
    </source>
</reference>
<evidence type="ECO:0000313" key="3">
    <source>
        <dbReference type="Proteomes" id="UP000199159"/>
    </source>
</evidence>
<feature type="transmembrane region" description="Helical" evidence="1">
    <location>
        <begin position="34"/>
        <end position="51"/>
    </location>
</feature>
<proteinExistence type="predicted"/>
<feature type="transmembrane region" description="Helical" evidence="1">
    <location>
        <begin position="186"/>
        <end position="207"/>
    </location>
</feature>
<protein>
    <recommendedName>
        <fullName evidence="4">DUF554 domain-containing protein</fullName>
    </recommendedName>
</protein>
<dbReference type="STRING" id="930152.SAMN05216565_104352"/>
<dbReference type="InterPro" id="IPR007563">
    <property type="entry name" value="DUF554"/>
</dbReference>
<feature type="transmembrane region" description="Helical" evidence="1">
    <location>
        <begin position="213"/>
        <end position="234"/>
    </location>
</feature>
<dbReference type="PANTHER" id="PTHR36111">
    <property type="entry name" value="INNER MEMBRANE PROTEIN-RELATED"/>
    <property type="match status" value="1"/>
</dbReference>
<dbReference type="AlphaFoldDB" id="A0A1H0UEV9"/>
<dbReference type="Pfam" id="PF04474">
    <property type="entry name" value="DUF554"/>
    <property type="match status" value="1"/>
</dbReference>
<name>A0A1H0UEV9_9BACI</name>
<keyword evidence="1" id="KW-0472">Membrane</keyword>
<evidence type="ECO:0000313" key="2">
    <source>
        <dbReference type="EMBL" id="SDP64610.1"/>
    </source>
</evidence>
<keyword evidence="1" id="KW-1133">Transmembrane helix</keyword>
<organism evidence="2 3">
    <name type="scientific">Litchfieldia salsa</name>
    <dbReference type="NCBI Taxonomy" id="930152"/>
    <lineage>
        <taxon>Bacteria</taxon>
        <taxon>Bacillati</taxon>
        <taxon>Bacillota</taxon>
        <taxon>Bacilli</taxon>
        <taxon>Bacillales</taxon>
        <taxon>Bacillaceae</taxon>
        <taxon>Litchfieldia</taxon>
    </lineage>
</organism>
<dbReference type="PANTHER" id="PTHR36111:SF2">
    <property type="entry name" value="INNER MEMBRANE PROTEIN"/>
    <property type="match status" value="1"/>
</dbReference>
<keyword evidence="3" id="KW-1185">Reference proteome</keyword>
<evidence type="ECO:0008006" key="4">
    <source>
        <dbReference type="Google" id="ProtNLM"/>
    </source>
</evidence>
<sequence length="244" mass="26187">MVLLGTIVNGICIILGSVLGKLLNRIPEGIKHTVMQGISLAVIILGIQMGLKSEQFLIVIFSLVFGAIIGEYLALDDRLNNLGNWIEEKVGKNSEGTVAKGFVTGTLIFVIGAMAIIGALDSGLRQDHGVLYTKSIIDGFTSLILATTLGIGVIFSAIPVMLYQGSIALFATQIEKWVPQVLMDSFIVEMTATGGIMILAIGLNLLGLTKIKVANFLPSILVTALLVVIIYFWADMIHFVQAIR</sequence>
<dbReference type="RefSeq" id="WP_090853894.1">
    <property type="nucleotide sequence ID" value="NZ_FNJU01000004.1"/>
</dbReference>
<dbReference type="EMBL" id="FNJU01000004">
    <property type="protein sequence ID" value="SDP64610.1"/>
    <property type="molecule type" value="Genomic_DNA"/>
</dbReference>